<dbReference type="Proteomes" id="UP001057134">
    <property type="component" value="Chromosome"/>
</dbReference>
<name>A0ABY4RKR7_9BACL</name>
<evidence type="ECO:0000259" key="3">
    <source>
        <dbReference type="PROSITE" id="PS51931"/>
    </source>
</evidence>
<evidence type="ECO:0000256" key="1">
    <source>
        <dbReference type="ARBA" id="ARBA00024322"/>
    </source>
</evidence>
<dbReference type="InterPro" id="IPR044870">
    <property type="entry name" value="BMC_CP"/>
</dbReference>
<evidence type="ECO:0000313" key="5">
    <source>
        <dbReference type="Proteomes" id="UP001057134"/>
    </source>
</evidence>
<keyword evidence="2" id="KW-1283">Bacterial microcompartment</keyword>
<dbReference type="Gene3D" id="3.30.70.1710">
    <property type="match status" value="2"/>
</dbReference>
<proteinExistence type="predicted"/>
<dbReference type="InterPro" id="IPR037233">
    <property type="entry name" value="CcmK-like_sf"/>
</dbReference>
<protein>
    <submittedName>
        <fullName evidence="4">Ethanolamine utilization protein EutL</fullName>
    </submittedName>
</protein>
<feature type="domain" description="BMC circularly permuted" evidence="3">
    <location>
        <begin position="124"/>
        <end position="229"/>
    </location>
</feature>
<feature type="domain" description="BMC circularly permuted" evidence="3">
    <location>
        <begin position="11"/>
        <end position="122"/>
    </location>
</feature>
<evidence type="ECO:0000256" key="2">
    <source>
        <dbReference type="ARBA" id="ARBA00024446"/>
    </source>
</evidence>
<dbReference type="InterPro" id="IPR030983">
    <property type="entry name" value="EutL"/>
</dbReference>
<organism evidence="4 5">
    <name type="scientific">Paenibacillus konkukensis</name>
    <dbReference type="NCBI Taxonomy" id="2020716"/>
    <lineage>
        <taxon>Bacteria</taxon>
        <taxon>Bacillati</taxon>
        <taxon>Bacillota</taxon>
        <taxon>Bacilli</taxon>
        <taxon>Bacillales</taxon>
        <taxon>Paenibacillaceae</taxon>
        <taxon>Paenibacillus</taxon>
    </lineage>
</organism>
<dbReference type="EMBL" id="CP027059">
    <property type="protein sequence ID" value="UQZ82219.1"/>
    <property type="molecule type" value="Genomic_DNA"/>
</dbReference>
<sequence length="230" mass="24056">MEIEKRSEEVKGVSDQPIRAVPLAVRIIPNVDKELAAKLELKPHIRSLGLLTSTIDDVGYTAIDEATKKAAVEVVYARSFYAGSGHASGPLSGEFIGMLGGETPAEVRSGLEAAMEFMAGGACFYSLNEEGTHAYYAHVVSRTGSYLSQTAGIAEGEPLAYLIAPPLEAVYGLDAAMKAADVRLCQFYGPPTETNFAGGLLTGSQSACAAAAEAFAEAVRGVARQPVKPG</sequence>
<dbReference type="Pfam" id="PF00936">
    <property type="entry name" value="BMC"/>
    <property type="match status" value="1"/>
</dbReference>
<keyword evidence="5" id="KW-1185">Reference proteome</keyword>
<accession>A0ABY4RKR7</accession>
<comment type="subcellular location">
    <subcellularLocation>
        <location evidence="1">Bacterial microcompartment</location>
    </subcellularLocation>
</comment>
<dbReference type="InterPro" id="IPR000249">
    <property type="entry name" value="BMC_dom"/>
</dbReference>
<reference evidence="4" key="2">
    <citation type="journal article" date="2021" name="J Anim Sci Technol">
        <title>Complete genome sequence of Paenibacillus konkukensis sp. nov. SK3146 as a potential probiotic strain.</title>
        <authorList>
            <person name="Jung H.I."/>
            <person name="Park S."/>
            <person name="Niu K.M."/>
            <person name="Lee S.W."/>
            <person name="Kothari D."/>
            <person name="Yi K.J."/>
            <person name="Kim S.K."/>
        </authorList>
    </citation>
    <scope>NUCLEOTIDE SEQUENCE</scope>
    <source>
        <strain evidence="4">SK3146</strain>
    </source>
</reference>
<dbReference type="PROSITE" id="PS51931">
    <property type="entry name" value="BMC_CP"/>
    <property type="match status" value="2"/>
</dbReference>
<reference evidence="4" key="1">
    <citation type="submission" date="2018-02" db="EMBL/GenBank/DDBJ databases">
        <authorList>
            <person name="Kim S.-K."/>
            <person name="Jung H.-I."/>
            <person name="Lee S.-W."/>
        </authorList>
    </citation>
    <scope>NUCLEOTIDE SEQUENCE</scope>
    <source>
        <strain evidence="4">SK3146</strain>
    </source>
</reference>
<dbReference type="PIRSF" id="PIRSF012290">
    <property type="entry name" value="EutL_PduB"/>
    <property type="match status" value="1"/>
</dbReference>
<dbReference type="InterPro" id="IPR009193">
    <property type="entry name" value="EutL_PduB"/>
</dbReference>
<dbReference type="NCBIfam" id="NF011934">
    <property type="entry name" value="PRK15405.1"/>
    <property type="match status" value="1"/>
</dbReference>
<dbReference type="SMART" id="SM00877">
    <property type="entry name" value="BMC"/>
    <property type="match status" value="2"/>
</dbReference>
<gene>
    <name evidence="4" type="primary">eutL</name>
    <name evidence="4" type="ORF">SK3146_01376</name>
</gene>
<evidence type="ECO:0000313" key="4">
    <source>
        <dbReference type="EMBL" id="UQZ82219.1"/>
    </source>
</evidence>
<dbReference type="NCBIfam" id="TIGR04502">
    <property type="entry name" value="microcomp_EutL"/>
    <property type="match status" value="1"/>
</dbReference>